<dbReference type="EMBL" id="MW030587">
    <property type="protein sequence ID" value="QPI16605.1"/>
    <property type="molecule type" value="Genomic_DNA"/>
</dbReference>
<organism evidence="1">
    <name type="scientific">Virus NIOZ-UU159</name>
    <dbReference type="NCBI Taxonomy" id="2763270"/>
    <lineage>
        <taxon>Viruses</taxon>
    </lineage>
</organism>
<gene>
    <name evidence="1" type="ORF">NIOZUU159_00096</name>
</gene>
<accession>A0A7S9SUE3</accession>
<name>A0A7S9SUE3_9VIRU</name>
<reference evidence="1" key="1">
    <citation type="submission" date="2020-08" db="EMBL/GenBank/DDBJ databases">
        <title>Bridging the membrane lipid divide: bacteria of the FCB group superphylum have the potential to synthesize archaeal ether lipids.</title>
        <authorList>
            <person name="Villanueva L."/>
            <person name="von Meijenfeldt F.A.B."/>
            <person name="Westbye A.B."/>
            <person name="Yadav S."/>
            <person name="Hopmans E.C."/>
            <person name="Dutilh B.E."/>
            <person name="Sinninghe Damste J.S."/>
        </authorList>
    </citation>
    <scope>NUCLEOTIDE SEQUENCE</scope>
    <source>
        <strain evidence="1">NIOZ-UU159</strain>
    </source>
</reference>
<sequence>MAESSSVVDDVINEERVEPSTEELESFKNLVNDWFKYDDQIRKLQTAIKERKNYQRVLNGKIEKFMFDYKYNDLNTQHGRIKTNVKECKVPIKMGDIKSKIMQYNDLSGEELLKRIFEEDRTTFVKKNIKRVIPKVSLTL</sequence>
<evidence type="ECO:0000313" key="1">
    <source>
        <dbReference type="EMBL" id="QPI16605.1"/>
    </source>
</evidence>
<protein>
    <submittedName>
        <fullName evidence="1">Uncharacterized protein</fullName>
    </submittedName>
</protein>
<proteinExistence type="predicted"/>